<evidence type="ECO:0000313" key="2">
    <source>
        <dbReference type="EMBL" id="TCM68435.1"/>
    </source>
</evidence>
<protein>
    <recommendedName>
        <fullName evidence="4">DUF4488 domain-containing protein</fullName>
    </recommendedName>
</protein>
<keyword evidence="1" id="KW-0732">Signal</keyword>
<dbReference type="Proteomes" id="UP000294963">
    <property type="component" value="Unassembled WGS sequence"/>
</dbReference>
<sequence>MRKFLSMILTLSFATISNAYDQYIGYWQLENSRNIMEIYKNNEGTYLINKSVEMSIAAPDVESKHYKLEKMDNNVLGVEDTLTTIPLILSHNGSTLRIKNQKLFKISKKSAKPIIENTVACFNLRIEYLEKIGDLQISTFLKNIKGNNEKKIEDIKAKYIKLQNKVPDCNIYPEFY</sequence>
<evidence type="ECO:0008006" key="4">
    <source>
        <dbReference type="Google" id="ProtNLM"/>
    </source>
</evidence>
<reference evidence="2 3" key="1">
    <citation type="submission" date="2019-03" db="EMBL/GenBank/DDBJ databases">
        <title>Genomic analyses of the natural microbiome of Caenorhabditis elegans.</title>
        <authorList>
            <person name="Samuel B."/>
        </authorList>
    </citation>
    <scope>NUCLEOTIDE SEQUENCE [LARGE SCALE GENOMIC DNA]</scope>
    <source>
        <strain evidence="2 3">JUb89</strain>
    </source>
</reference>
<dbReference type="EMBL" id="SLVJ01000005">
    <property type="protein sequence ID" value="TCM68435.1"/>
    <property type="molecule type" value="Genomic_DNA"/>
</dbReference>
<keyword evidence="3" id="KW-1185">Reference proteome</keyword>
<feature type="signal peptide" evidence="1">
    <location>
        <begin position="1"/>
        <end position="19"/>
    </location>
</feature>
<proteinExistence type="predicted"/>
<evidence type="ECO:0000256" key="1">
    <source>
        <dbReference type="SAM" id="SignalP"/>
    </source>
</evidence>
<organism evidence="2 3">
    <name type="scientific">Acinetobacter calcoaceticus</name>
    <dbReference type="NCBI Taxonomy" id="471"/>
    <lineage>
        <taxon>Bacteria</taxon>
        <taxon>Pseudomonadati</taxon>
        <taxon>Pseudomonadota</taxon>
        <taxon>Gammaproteobacteria</taxon>
        <taxon>Moraxellales</taxon>
        <taxon>Moraxellaceae</taxon>
        <taxon>Acinetobacter</taxon>
        <taxon>Acinetobacter calcoaceticus/baumannii complex</taxon>
    </lineage>
</organism>
<evidence type="ECO:0000313" key="3">
    <source>
        <dbReference type="Proteomes" id="UP000294963"/>
    </source>
</evidence>
<dbReference type="AlphaFoldDB" id="A0A4R1Y0Y6"/>
<gene>
    <name evidence="2" type="ORF">EC844_105139</name>
</gene>
<name>A0A4R1Y0Y6_ACICA</name>
<comment type="caution">
    <text evidence="2">The sequence shown here is derived from an EMBL/GenBank/DDBJ whole genome shotgun (WGS) entry which is preliminary data.</text>
</comment>
<feature type="chain" id="PRO_5020348660" description="DUF4488 domain-containing protein" evidence="1">
    <location>
        <begin position="20"/>
        <end position="176"/>
    </location>
</feature>
<accession>A0A4R1Y0Y6</accession>